<dbReference type="Proteomes" id="UP000760472">
    <property type="component" value="Unassembled WGS sequence"/>
</dbReference>
<dbReference type="Gene3D" id="2.30.30.40">
    <property type="entry name" value="SH3 Domains"/>
    <property type="match status" value="1"/>
</dbReference>
<feature type="domain" description="SH3b" evidence="2">
    <location>
        <begin position="27"/>
        <end position="88"/>
    </location>
</feature>
<organism evidence="3 4">
    <name type="scientific">Amphritea pacifica</name>
    <dbReference type="NCBI Taxonomy" id="2811233"/>
    <lineage>
        <taxon>Bacteria</taxon>
        <taxon>Pseudomonadati</taxon>
        <taxon>Pseudomonadota</taxon>
        <taxon>Gammaproteobacteria</taxon>
        <taxon>Oceanospirillales</taxon>
        <taxon>Oceanospirillaceae</taxon>
        <taxon>Amphritea</taxon>
    </lineage>
</organism>
<accession>A0ABS2WA52</accession>
<feature type="compositionally biased region" description="Polar residues" evidence="1">
    <location>
        <begin position="164"/>
        <end position="176"/>
    </location>
</feature>
<protein>
    <recommendedName>
        <fullName evidence="2">SH3b domain-containing protein</fullName>
    </recommendedName>
</protein>
<reference evidence="3 4" key="1">
    <citation type="submission" date="2021-02" db="EMBL/GenBank/DDBJ databases">
        <title>A novel species of genus Amphritea isolated from a fishpond in China.</title>
        <authorList>
            <person name="Lu H."/>
        </authorList>
    </citation>
    <scope>NUCLEOTIDE SEQUENCE [LARGE SCALE GENOMIC DNA]</scope>
    <source>
        <strain evidence="3 4">RP18W</strain>
    </source>
</reference>
<dbReference type="RefSeq" id="WP_205213883.1">
    <property type="nucleotide sequence ID" value="NZ_JAFFZP010000022.1"/>
</dbReference>
<evidence type="ECO:0000256" key="1">
    <source>
        <dbReference type="SAM" id="MobiDB-lite"/>
    </source>
</evidence>
<dbReference type="SMART" id="SM00287">
    <property type="entry name" value="SH3b"/>
    <property type="match status" value="1"/>
</dbReference>
<feature type="region of interest" description="Disordered" evidence="1">
    <location>
        <begin position="140"/>
        <end position="176"/>
    </location>
</feature>
<name>A0ABS2WA52_9GAMM</name>
<keyword evidence="4" id="KW-1185">Reference proteome</keyword>
<evidence type="ECO:0000259" key="2">
    <source>
        <dbReference type="SMART" id="SM00287"/>
    </source>
</evidence>
<evidence type="ECO:0000313" key="3">
    <source>
        <dbReference type="EMBL" id="MBN0988461.1"/>
    </source>
</evidence>
<gene>
    <name evidence="3" type="ORF">JW498_13905</name>
</gene>
<proteinExistence type="predicted"/>
<dbReference type="EMBL" id="JAFFZP010000022">
    <property type="protein sequence ID" value="MBN0988461.1"/>
    <property type="molecule type" value="Genomic_DNA"/>
</dbReference>
<comment type="caution">
    <text evidence="3">The sequence shown here is derived from an EMBL/GenBank/DDBJ whole genome shotgun (WGS) entry which is preliminary data.</text>
</comment>
<sequence>MTVLRRLIICSILMISSLPQTLSATERLEIVVRSTILNIRESRSTHSPVVGVLSEGDRLTVTTTDMRDWIRLDDGRGFISIHYVRVLSRTPVLLAPPEERSAQSLIPPAESLRTAFTSSPEIPVVDSLDRSQSEDNLIAPTTGATAQESPIPASPGDTAAHNPSPDTTGKQQKTRVTVESVSKTCRKNLHTSGYEFCQLLFKLKLSAEQNSAQRVKITCAAEALASNDQNNQILYELTNTRSVSSSLSSTSIIVDWSPANEQNAIRHVALKEGVCTAMPTSD</sequence>
<dbReference type="Pfam" id="PF08239">
    <property type="entry name" value="SH3_3"/>
    <property type="match status" value="1"/>
</dbReference>
<dbReference type="InterPro" id="IPR003646">
    <property type="entry name" value="SH3-like_bac-type"/>
</dbReference>
<evidence type="ECO:0000313" key="4">
    <source>
        <dbReference type="Proteomes" id="UP000760472"/>
    </source>
</evidence>